<dbReference type="AlphaFoldDB" id="A0A2P7YRH1"/>
<feature type="compositionally biased region" description="Acidic residues" evidence="1">
    <location>
        <begin position="556"/>
        <end position="566"/>
    </location>
</feature>
<dbReference type="OrthoDB" id="4089867at2759"/>
<dbReference type="VEuPathDB" id="FungiDB:C7M61_002493"/>
<organism evidence="2 3">
    <name type="scientific">Candidozyma pseudohaemuli</name>
    <dbReference type="NCBI Taxonomy" id="418784"/>
    <lineage>
        <taxon>Eukaryota</taxon>
        <taxon>Fungi</taxon>
        <taxon>Dikarya</taxon>
        <taxon>Ascomycota</taxon>
        <taxon>Saccharomycotina</taxon>
        <taxon>Pichiomycetes</taxon>
        <taxon>Metschnikowiaceae</taxon>
        <taxon>Candidozyma</taxon>
    </lineage>
</organism>
<feature type="compositionally biased region" description="Polar residues" evidence="1">
    <location>
        <begin position="532"/>
        <end position="541"/>
    </location>
</feature>
<dbReference type="GeneID" id="36565882"/>
<evidence type="ECO:0000313" key="2">
    <source>
        <dbReference type="EMBL" id="PSK38560.1"/>
    </source>
</evidence>
<feature type="compositionally biased region" description="Basic and acidic residues" evidence="1">
    <location>
        <begin position="518"/>
        <end position="530"/>
    </location>
</feature>
<feature type="region of interest" description="Disordered" evidence="1">
    <location>
        <begin position="757"/>
        <end position="818"/>
    </location>
</feature>
<feature type="region of interest" description="Disordered" evidence="1">
    <location>
        <begin position="1"/>
        <end position="34"/>
    </location>
</feature>
<name>A0A2P7YRH1_9ASCO</name>
<feature type="compositionally biased region" description="Low complexity" evidence="1">
    <location>
        <begin position="476"/>
        <end position="498"/>
    </location>
</feature>
<feature type="compositionally biased region" description="Polar residues" evidence="1">
    <location>
        <begin position="774"/>
        <end position="788"/>
    </location>
</feature>
<sequence length="1095" mass="121812">MPLLHKQWSADDVLQNPGPKHPERRARLASPTKQRPISHLDVGALYGLAPFHDDIASKISNGLLLPDQIRRLSRLPIAKKLHISSANYALPIPFKLQMPPKLSTRLAPPSPEPSRGRSAPCTKPSEKALPASPQRSPKRLVFTGTSYEPAESSESELELSFLKPATPQKPPATMGNRKKVARFAQKHQSMPLDQLSMIEEASNAGSSRASSTRLKKLPTLPKIRSSEDQPKIRPAEEPPTPTSPTSQKIRNTLRKPPPDLQLPMPVSVSKPHLDLVPPPPPPILLPTSTSAPILSPRKLDESSADSSFNAPRKLETRVVTEAPRRHPDARLSRGEIDVFPTTPDPFAASKKPEKVEMFPQTPVEEAPQEEPKSLPHSHAYHHNLNLGEDSYLKIYKRSFSDESKVSSVSSFSSVGDALNLNHESLRSIPRSMNAPLANLTAQSNGPTRGASITSSKSASSLSSWDSIQKSVDFSIRDSTSASERSSLSSKSVTSKSTRNISKELPPPPEELELEGDSLEERFEIPRELNITKKPSTATSVSIRDEQQTVSDPEVTGSEENEEEETDNSTSPLDDGNSGVGRGFSFPNDMSNITNSEEARKRLEQQRIMNTNISRKRSNRSSRQIEIPNLDDLDSLLSYKLLETRHNGVSFNDLQQVKTDGLEKADASDIEPLGVPSLAAKQHFSEMYGDKDTSCSELDSSFEKTNFKPSKPLSSPPKLMPTSASLGAIASRKSPIRHARHRLMYNFDFADLYNEPSPQNSISSGKQPHKHKASKSISEPFQAPKQASASPPVPGKEQTKAVSEPATEGQNDEGNDQNLNIVVAEPPKKIQYAVDFRDASSCRKPESNLYNTNFESDYYNRSARRSDPETEGRPPSEHSQQISGSSQSKFSDSMVTARETISTAPTDTDSITIDLTKEDYNVCMIKRNDSTMSYRSIIEKRNGRPVEVVLVEEDDEQLPTTKPAREDRDDLLSIYSRYMNDWDRQRKPIRKNSTRLSVSQASEESWAKSETGFQVKSKDAIRKRDGQVRKATMPNLEQFRNNSMLERSKSKRIQLTPKLSVRGEPIANGNYNRGNNYFDYNGTENYDFESFMKQRL</sequence>
<dbReference type="RefSeq" id="XP_024713792.1">
    <property type="nucleotide sequence ID" value="XM_024857866.1"/>
</dbReference>
<feature type="compositionally biased region" description="Basic and acidic residues" evidence="1">
    <location>
        <begin position="312"/>
        <end position="336"/>
    </location>
</feature>
<feature type="compositionally biased region" description="Basic and acidic residues" evidence="1">
    <location>
        <begin position="224"/>
        <end position="236"/>
    </location>
</feature>
<dbReference type="EMBL" id="PYFQ01000005">
    <property type="protein sequence ID" value="PSK38560.1"/>
    <property type="molecule type" value="Genomic_DNA"/>
</dbReference>
<accession>A0A2P7YRH1</accession>
<dbReference type="Proteomes" id="UP000241107">
    <property type="component" value="Unassembled WGS sequence"/>
</dbReference>
<feature type="region of interest" description="Disordered" evidence="1">
    <location>
        <begin position="437"/>
        <end position="591"/>
    </location>
</feature>
<feature type="compositionally biased region" description="Low complexity" evidence="1">
    <location>
        <begin position="451"/>
        <end position="466"/>
    </location>
</feature>
<gene>
    <name evidence="2" type="ORF">C7M61_002493</name>
</gene>
<keyword evidence="3" id="KW-1185">Reference proteome</keyword>
<feature type="region of interest" description="Disordered" evidence="1">
    <location>
        <begin position="101"/>
        <end position="355"/>
    </location>
</feature>
<comment type="caution">
    <text evidence="2">The sequence shown here is derived from an EMBL/GenBank/DDBJ whole genome shotgun (WGS) entry which is preliminary data.</text>
</comment>
<feature type="compositionally biased region" description="Polar residues" evidence="1">
    <location>
        <begin position="876"/>
        <end position="902"/>
    </location>
</feature>
<reference evidence="2 3" key="1">
    <citation type="submission" date="2018-03" db="EMBL/GenBank/DDBJ databases">
        <title>Candida pseudohaemulonii genome assembly and annotation.</title>
        <authorList>
            <person name="Munoz J.F."/>
            <person name="Gade L.G."/>
            <person name="Chow N.A."/>
            <person name="Litvintseva A.P."/>
            <person name="Loparev V.N."/>
            <person name="Cuomo C.A."/>
        </authorList>
    </citation>
    <scope>NUCLEOTIDE SEQUENCE [LARGE SCALE GENOMIC DNA]</scope>
    <source>
        <strain evidence="2 3">B12108</strain>
    </source>
</reference>
<feature type="region of interest" description="Disordered" evidence="1">
    <location>
        <begin position="842"/>
        <end position="902"/>
    </location>
</feature>
<protein>
    <submittedName>
        <fullName evidence="2">Uncharacterized protein</fullName>
    </submittedName>
</protein>
<feature type="compositionally biased region" description="Polar residues" evidence="1">
    <location>
        <begin position="203"/>
        <end position="212"/>
    </location>
</feature>
<feature type="region of interest" description="Disordered" evidence="1">
    <location>
        <begin position="689"/>
        <end position="718"/>
    </location>
</feature>
<proteinExistence type="predicted"/>
<feature type="compositionally biased region" description="Basic residues" evidence="1">
    <location>
        <begin position="176"/>
        <end position="185"/>
    </location>
</feature>
<feature type="compositionally biased region" description="Basic and acidic residues" evidence="1">
    <location>
        <begin position="863"/>
        <end position="875"/>
    </location>
</feature>
<evidence type="ECO:0000256" key="1">
    <source>
        <dbReference type="SAM" id="MobiDB-lite"/>
    </source>
</evidence>
<evidence type="ECO:0000313" key="3">
    <source>
        <dbReference type="Proteomes" id="UP000241107"/>
    </source>
</evidence>